<protein>
    <submittedName>
        <fullName evidence="2">Putative amine oxidase</fullName>
    </submittedName>
</protein>
<dbReference type="Gene3D" id="3.50.50.60">
    <property type="entry name" value="FAD/NAD(P)-binding domain"/>
    <property type="match status" value="1"/>
</dbReference>
<dbReference type="PANTHER" id="PTHR42923:SF47">
    <property type="entry name" value="BLR3003 PROTEIN"/>
    <property type="match status" value="1"/>
</dbReference>
<organism evidence="2 3">
    <name type="scientific">Leptospirillum ferrooxidans (strain C2-3)</name>
    <dbReference type="NCBI Taxonomy" id="1162668"/>
    <lineage>
        <taxon>Bacteria</taxon>
        <taxon>Pseudomonadati</taxon>
        <taxon>Nitrospirota</taxon>
        <taxon>Nitrospiria</taxon>
        <taxon>Nitrospirales</taxon>
        <taxon>Nitrospiraceae</taxon>
        <taxon>Leptospirillum</taxon>
    </lineage>
</organism>
<dbReference type="RefSeq" id="WP_014450122.1">
    <property type="nucleotide sequence ID" value="NC_017094.1"/>
</dbReference>
<dbReference type="PATRIC" id="fig|1162668.3.peg.2325"/>
<dbReference type="KEGG" id="lfc:LFE_1961"/>
<sequence>MTVPTVYIVGAGLSGMALAESLSRPERGKPVRIVLLEGRPSPGGRVSSYRESHTGQWADNGQHLFMDVYSSMLSFLDRLGTRNRVVFPTPFSIELLDEKNQSHRFSLDPKLGKIGGLLGVLSFSGLSLGSRISMLKAGARMSSGGLKEESVDHLDARTFLLQCGATKESIDRFWELLVVSATNLPSSDVSAALLLRILRETLLGSGGPSLIGWSIVSHRDLVIDPALALFERRGVDVRLKSAVGRICLEGNQVTSIVAGENKLELSPNDHLVLAMPPWSLEKVFPIEMMQGELCQNIMRLSFSSGIVSIHLWFSRPLALPAIGGFMNGPVHWVFNKDLMARPERSTEISPDGASYLDISYEDGRNRLEGTFLSLTISGVDAKDERSEEEWLQSALEAVRRFSGQPVLPDLLHHRVIRERMSTPILGPGQSLYRPSNQTGVSNMWLCGDATDTGLPATMEGAVRSAHLLGDLLFPKLSRGEVRS</sequence>
<reference evidence="3" key="2">
    <citation type="submission" date="2012-03" db="EMBL/GenBank/DDBJ databases">
        <title>The complete genome sequence of the pioneer microbe on fresh volcanic deposit, Leptospirillum ferrooxidans strain C2-3.</title>
        <authorList>
            <person name="Fujimura R."/>
            <person name="Sato Y."/>
            <person name="Nishizawa T."/>
            <person name="Nanba K."/>
            <person name="Oshima K."/>
            <person name="Hattori M."/>
            <person name="Kamijo T."/>
            <person name="Ohta H."/>
        </authorList>
    </citation>
    <scope>NUCLEOTIDE SEQUENCE [LARGE SCALE GENOMIC DNA]</scope>
    <source>
        <strain evidence="3">C2-3</strain>
    </source>
</reference>
<dbReference type="InterPro" id="IPR036188">
    <property type="entry name" value="FAD/NAD-bd_sf"/>
</dbReference>
<feature type="domain" description="Amine oxidase" evidence="1">
    <location>
        <begin position="13"/>
        <end position="465"/>
    </location>
</feature>
<dbReference type="Pfam" id="PF01593">
    <property type="entry name" value="Amino_oxidase"/>
    <property type="match status" value="1"/>
</dbReference>
<dbReference type="Proteomes" id="UP000007382">
    <property type="component" value="Chromosome"/>
</dbReference>
<dbReference type="GO" id="GO:0016491">
    <property type="term" value="F:oxidoreductase activity"/>
    <property type="evidence" value="ECO:0007669"/>
    <property type="project" value="InterPro"/>
</dbReference>
<dbReference type="eggNOG" id="COG1232">
    <property type="taxonomic scope" value="Bacteria"/>
</dbReference>
<accession>I0IQT9</accession>
<dbReference type="STRING" id="1162668.LFE_1961"/>
<gene>
    <name evidence="2" type="ordered locus">LFE_1961</name>
</gene>
<dbReference type="OrthoDB" id="9814556at2"/>
<dbReference type="PANTHER" id="PTHR42923">
    <property type="entry name" value="PROTOPORPHYRINOGEN OXIDASE"/>
    <property type="match status" value="1"/>
</dbReference>
<dbReference type="InterPro" id="IPR050464">
    <property type="entry name" value="Zeta_carotene_desat/Oxidored"/>
</dbReference>
<dbReference type="SUPFAM" id="SSF51905">
    <property type="entry name" value="FAD/NAD(P)-binding domain"/>
    <property type="match status" value="1"/>
</dbReference>
<dbReference type="AlphaFoldDB" id="I0IQT9"/>
<reference evidence="2 3" key="1">
    <citation type="journal article" date="2012" name="J. Bacteriol.">
        <title>Complete Genome Sequence of Leptospirillum ferrooxidans Strain C2-3, Isolated from a Fresh Volcanic Ash Deposit on the Island of Miyake, Japan.</title>
        <authorList>
            <person name="Fujimura R."/>
            <person name="Sato Y."/>
            <person name="Nishizawa T."/>
            <person name="Oshima K."/>
            <person name="Kim S.-W."/>
            <person name="Hattori M."/>
            <person name="Kamijo T."/>
            <person name="Ohta H."/>
        </authorList>
    </citation>
    <scope>NUCLEOTIDE SEQUENCE [LARGE SCALE GENOMIC DNA]</scope>
    <source>
        <strain evidence="2 3">C2-3</strain>
    </source>
</reference>
<keyword evidence="3" id="KW-1185">Reference proteome</keyword>
<name>I0IQT9_LEPFC</name>
<dbReference type="HOGENOM" id="CLU_022687_2_0_0"/>
<evidence type="ECO:0000313" key="2">
    <source>
        <dbReference type="EMBL" id="BAM07638.1"/>
    </source>
</evidence>
<proteinExistence type="predicted"/>
<evidence type="ECO:0000313" key="3">
    <source>
        <dbReference type="Proteomes" id="UP000007382"/>
    </source>
</evidence>
<dbReference type="InterPro" id="IPR002937">
    <property type="entry name" value="Amino_oxidase"/>
</dbReference>
<evidence type="ECO:0000259" key="1">
    <source>
        <dbReference type="Pfam" id="PF01593"/>
    </source>
</evidence>
<dbReference type="EMBL" id="AP012342">
    <property type="protein sequence ID" value="BAM07638.1"/>
    <property type="molecule type" value="Genomic_DNA"/>
</dbReference>